<evidence type="ECO:0008006" key="3">
    <source>
        <dbReference type="Google" id="ProtNLM"/>
    </source>
</evidence>
<evidence type="ECO:0000313" key="1">
    <source>
        <dbReference type="EMBL" id="KAF1026154.1"/>
    </source>
</evidence>
<organism evidence="1 2">
    <name type="scientific">Acinetobacter bereziniae</name>
    <name type="common">Acinetobacter genomosp. 10</name>
    <dbReference type="NCBI Taxonomy" id="106648"/>
    <lineage>
        <taxon>Bacteria</taxon>
        <taxon>Pseudomonadati</taxon>
        <taxon>Pseudomonadota</taxon>
        <taxon>Gammaproteobacteria</taxon>
        <taxon>Moraxellales</taxon>
        <taxon>Moraxellaceae</taxon>
        <taxon>Acinetobacter</taxon>
    </lineage>
</organism>
<dbReference type="Gene3D" id="1.10.10.10">
    <property type="entry name" value="Winged helix-like DNA-binding domain superfamily/Winged helix DNA-binding domain"/>
    <property type="match status" value="1"/>
</dbReference>
<evidence type="ECO:0000313" key="2">
    <source>
        <dbReference type="Proteomes" id="UP000490535"/>
    </source>
</evidence>
<dbReference type="InterPro" id="IPR036388">
    <property type="entry name" value="WH-like_DNA-bd_sf"/>
</dbReference>
<dbReference type="Proteomes" id="UP000490535">
    <property type="component" value="Unassembled WGS sequence"/>
</dbReference>
<dbReference type="SUPFAM" id="SSF46785">
    <property type="entry name" value="Winged helix' DNA-binding domain"/>
    <property type="match status" value="1"/>
</dbReference>
<reference evidence="2" key="1">
    <citation type="journal article" date="2020" name="MBio">
        <title>Horizontal gene transfer to a defensive symbiont with a reduced genome amongst a multipartite beetle microbiome.</title>
        <authorList>
            <person name="Waterworth S.C."/>
            <person name="Florez L.V."/>
            <person name="Rees E.R."/>
            <person name="Hertweck C."/>
            <person name="Kaltenpoth M."/>
            <person name="Kwan J.C."/>
        </authorList>
    </citation>
    <scope>NUCLEOTIDE SEQUENCE [LARGE SCALE GENOMIC DNA]</scope>
</reference>
<sequence>MTAFERRLEVIKFMMFHNEPVLRSEIMDLIHLSQTGTLAVLKELRDCGFIKYSGVSGYSSYVITDKVKEIFKF</sequence>
<proteinExistence type="predicted"/>
<dbReference type="AlphaFoldDB" id="A0A833UDP6"/>
<gene>
    <name evidence="1" type="ORF">GAK29_01416</name>
</gene>
<dbReference type="InterPro" id="IPR036390">
    <property type="entry name" value="WH_DNA-bd_sf"/>
</dbReference>
<dbReference type="EMBL" id="WNDP01000027">
    <property type="protein sequence ID" value="KAF1026154.1"/>
    <property type="molecule type" value="Genomic_DNA"/>
</dbReference>
<comment type="caution">
    <text evidence="1">The sequence shown here is derived from an EMBL/GenBank/DDBJ whole genome shotgun (WGS) entry which is preliminary data.</text>
</comment>
<name>A0A833UDP6_ACIBZ</name>
<accession>A0A833UDP6</accession>
<protein>
    <recommendedName>
        <fullName evidence="3">Transcriptional regulator</fullName>
    </recommendedName>
</protein>